<dbReference type="Proteomes" id="UP001210925">
    <property type="component" value="Unassembled WGS sequence"/>
</dbReference>
<gene>
    <name evidence="2" type="ORF">HK103_007479</name>
</gene>
<proteinExistence type="predicted"/>
<protein>
    <submittedName>
        <fullName evidence="2">Uncharacterized protein</fullName>
    </submittedName>
</protein>
<organism evidence="2 3">
    <name type="scientific">Boothiomyces macroporosus</name>
    <dbReference type="NCBI Taxonomy" id="261099"/>
    <lineage>
        <taxon>Eukaryota</taxon>
        <taxon>Fungi</taxon>
        <taxon>Fungi incertae sedis</taxon>
        <taxon>Chytridiomycota</taxon>
        <taxon>Chytridiomycota incertae sedis</taxon>
        <taxon>Chytridiomycetes</taxon>
        <taxon>Rhizophydiales</taxon>
        <taxon>Terramycetaceae</taxon>
        <taxon>Boothiomyces</taxon>
    </lineage>
</organism>
<name>A0AAD5Y1F2_9FUNG</name>
<reference evidence="2" key="1">
    <citation type="submission" date="2020-05" db="EMBL/GenBank/DDBJ databases">
        <title>Phylogenomic resolution of chytrid fungi.</title>
        <authorList>
            <person name="Stajich J.E."/>
            <person name="Amses K."/>
            <person name="Simmons R."/>
            <person name="Seto K."/>
            <person name="Myers J."/>
            <person name="Bonds A."/>
            <person name="Quandt C.A."/>
            <person name="Barry K."/>
            <person name="Liu P."/>
            <person name="Grigoriev I."/>
            <person name="Longcore J.E."/>
            <person name="James T.Y."/>
        </authorList>
    </citation>
    <scope>NUCLEOTIDE SEQUENCE</scope>
    <source>
        <strain evidence="2">PLAUS21</strain>
    </source>
</reference>
<evidence type="ECO:0000313" key="2">
    <source>
        <dbReference type="EMBL" id="KAJ3254158.1"/>
    </source>
</evidence>
<dbReference type="AlphaFoldDB" id="A0AAD5Y1F2"/>
<feature type="signal peptide" evidence="1">
    <location>
        <begin position="1"/>
        <end position="15"/>
    </location>
</feature>
<evidence type="ECO:0000256" key="1">
    <source>
        <dbReference type="SAM" id="SignalP"/>
    </source>
</evidence>
<evidence type="ECO:0000313" key="3">
    <source>
        <dbReference type="Proteomes" id="UP001210925"/>
    </source>
</evidence>
<sequence length="124" mass="13271">MFSIAVLAAAVVAQTYHVNIIANKPITFVDPKDTTTLKSLGVSTDNYGIDYKLVSPTTIDCTIEDTDGGFNFALTDKNGNFCGLIFSTDPIAETATVLTEKEPSKGMTCTVQTDDQLNINISVV</sequence>
<accession>A0AAD5Y1F2</accession>
<keyword evidence="3" id="KW-1185">Reference proteome</keyword>
<dbReference type="EMBL" id="JADGKB010000091">
    <property type="protein sequence ID" value="KAJ3254158.1"/>
    <property type="molecule type" value="Genomic_DNA"/>
</dbReference>
<feature type="chain" id="PRO_5042217321" evidence="1">
    <location>
        <begin position="16"/>
        <end position="124"/>
    </location>
</feature>
<keyword evidence="1" id="KW-0732">Signal</keyword>
<comment type="caution">
    <text evidence="2">The sequence shown here is derived from an EMBL/GenBank/DDBJ whole genome shotgun (WGS) entry which is preliminary data.</text>
</comment>